<dbReference type="Gene3D" id="3.50.50.60">
    <property type="entry name" value="FAD/NAD(P)-binding domain"/>
    <property type="match status" value="2"/>
</dbReference>
<evidence type="ECO:0000259" key="5">
    <source>
        <dbReference type="Pfam" id="PF07992"/>
    </source>
</evidence>
<dbReference type="PRINTS" id="PR00368">
    <property type="entry name" value="FADPNR"/>
</dbReference>
<proteinExistence type="predicted"/>
<keyword evidence="8" id="KW-1185">Reference proteome</keyword>
<dbReference type="PANTHER" id="PTHR43557">
    <property type="entry name" value="APOPTOSIS-INDUCING FACTOR 1"/>
    <property type="match status" value="1"/>
</dbReference>
<accession>A0ABW5W952</accession>
<evidence type="ECO:0000256" key="4">
    <source>
        <dbReference type="ARBA" id="ARBA00023002"/>
    </source>
</evidence>
<dbReference type="EMBL" id="JBHUOF010000012">
    <property type="protein sequence ID" value="MFD2799709.1"/>
    <property type="molecule type" value="Genomic_DNA"/>
</dbReference>
<dbReference type="SUPFAM" id="SSF51905">
    <property type="entry name" value="FAD/NAD(P)-binding domain"/>
    <property type="match status" value="1"/>
</dbReference>
<dbReference type="InterPro" id="IPR016156">
    <property type="entry name" value="FAD/NAD-linked_Rdtase_dimer_sf"/>
</dbReference>
<evidence type="ECO:0000256" key="3">
    <source>
        <dbReference type="ARBA" id="ARBA00022827"/>
    </source>
</evidence>
<comment type="cofactor">
    <cofactor evidence="1">
        <name>FAD</name>
        <dbReference type="ChEBI" id="CHEBI:57692"/>
    </cofactor>
</comment>
<protein>
    <submittedName>
        <fullName evidence="7">NAD(P)/FAD-dependent oxidoreductase</fullName>
    </submittedName>
</protein>
<feature type="domain" description="FAD/NAD(P)-binding" evidence="5">
    <location>
        <begin position="7"/>
        <end position="285"/>
    </location>
</feature>
<dbReference type="Pfam" id="PF07992">
    <property type="entry name" value="Pyr_redox_2"/>
    <property type="match status" value="1"/>
</dbReference>
<evidence type="ECO:0000313" key="7">
    <source>
        <dbReference type="EMBL" id="MFD2799709.1"/>
    </source>
</evidence>
<dbReference type="PRINTS" id="PR00469">
    <property type="entry name" value="PNDRDTASEII"/>
</dbReference>
<comment type="caution">
    <text evidence="7">The sequence shown here is derived from an EMBL/GenBank/DDBJ whole genome shotgun (WGS) entry which is preliminary data.</text>
</comment>
<evidence type="ECO:0000259" key="6">
    <source>
        <dbReference type="Pfam" id="PF14759"/>
    </source>
</evidence>
<evidence type="ECO:0000313" key="8">
    <source>
        <dbReference type="Proteomes" id="UP001597478"/>
    </source>
</evidence>
<dbReference type="RefSeq" id="WP_377391684.1">
    <property type="nucleotide sequence ID" value="NZ_JBHSAN010000027.1"/>
</dbReference>
<keyword evidence="3" id="KW-0274">FAD</keyword>
<dbReference type="InterPro" id="IPR023753">
    <property type="entry name" value="FAD/NAD-binding_dom"/>
</dbReference>
<dbReference type="InterPro" id="IPR050446">
    <property type="entry name" value="FAD-oxidoreductase/Apoptosis"/>
</dbReference>
<sequence>MIRASERTVIVGGGFAGLRTAEALRSRGFSGDLLGVSAEARYTYARPPLSKEALRNPDGVGAPLPTTADVRWQLGVTATGLDVTGGYVELDDDRRVAFDAVVLATGVRARHLPGPIRGMALRTAEDAEWLRSVLHGTPGRVVIVGAGFVGSEVAVAARSRQWHVTVVDVSPSPLATALGPHVARWLWEQHRAHGIELRLGDPVVAIEKAEARLHVLLGTGDKLIADAVVTGLGARPNTEWLDGSGLDITDGVLTDAAQRAVTTGGTALPNVVAVGDLARTPTRWADGEAVRWEHWAGATTDAHRAAAALMGQNLPADVPPVFWTDVYEHRVQVIGLPKGVESEPEAGPRGFCVGYRAGGVLTGAVAVNWPQRLPMLRRELCQRAAA</sequence>
<reference evidence="8" key="1">
    <citation type="journal article" date="2019" name="Int. J. Syst. Evol. Microbiol.">
        <title>The Global Catalogue of Microorganisms (GCM) 10K type strain sequencing project: providing services to taxonomists for standard genome sequencing and annotation.</title>
        <authorList>
            <consortium name="The Broad Institute Genomics Platform"/>
            <consortium name="The Broad Institute Genome Sequencing Center for Infectious Disease"/>
            <person name="Wu L."/>
            <person name="Ma J."/>
        </authorList>
    </citation>
    <scope>NUCLEOTIDE SEQUENCE [LARGE SCALE GENOMIC DNA]</scope>
    <source>
        <strain evidence="8">IBRC-M 10906</strain>
    </source>
</reference>
<keyword evidence="4" id="KW-0560">Oxidoreductase</keyword>
<dbReference type="Gene3D" id="3.30.390.30">
    <property type="match status" value="1"/>
</dbReference>
<feature type="domain" description="Reductase C-terminal" evidence="6">
    <location>
        <begin position="322"/>
        <end position="383"/>
    </location>
</feature>
<evidence type="ECO:0000256" key="1">
    <source>
        <dbReference type="ARBA" id="ARBA00001974"/>
    </source>
</evidence>
<gene>
    <name evidence="7" type="ORF">ACFS2C_09925</name>
</gene>
<organism evidence="7 8">
    <name type="scientific">Prauserella oleivorans</name>
    <dbReference type="NCBI Taxonomy" id="1478153"/>
    <lineage>
        <taxon>Bacteria</taxon>
        <taxon>Bacillati</taxon>
        <taxon>Actinomycetota</taxon>
        <taxon>Actinomycetes</taxon>
        <taxon>Pseudonocardiales</taxon>
        <taxon>Pseudonocardiaceae</taxon>
        <taxon>Prauserella</taxon>
    </lineage>
</organism>
<dbReference type="Proteomes" id="UP001597478">
    <property type="component" value="Unassembled WGS sequence"/>
</dbReference>
<dbReference type="InterPro" id="IPR036188">
    <property type="entry name" value="FAD/NAD-bd_sf"/>
</dbReference>
<dbReference type="PANTHER" id="PTHR43557:SF2">
    <property type="entry name" value="RIESKE DOMAIN-CONTAINING PROTEIN-RELATED"/>
    <property type="match status" value="1"/>
</dbReference>
<dbReference type="Pfam" id="PF14759">
    <property type="entry name" value="Reductase_C"/>
    <property type="match status" value="1"/>
</dbReference>
<evidence type="ECO:0000256" key="2">
    <source>
        <dbReference type="ARBA" id="ARBA00022630"/>
    </source>
</evidence>
<dbReference type="SUPFAM" id="SSF55424">
    <property type="entry name" value="FAD/NAD-linked reductases, dimerisation (C-terminal) domain"/>
    <property type="match status" value="1"/>
</dbReference>
<name>A0ABW5W952_9PSEU</name>
<keyword evidence="2" id="KW-0285">Flavoprotein</keyword>
<dbReference type="InterPro" id="IPR028202">
    <property type="entry name" value="Reductase_C"/>
</dbReference>